<accession>A0A0A1IU28</accession>
<dbReference type="GO" id="GO:0016787">
    <property type="term" value="F:hydrolase activity"/>
    <property type="evidence" value="ECO:0007669"/>
    <property type="project" value="InterPro"/>
</dbReference>
<evidence type="ECO:0000259" key="1">
    <source>
        <dbReference type="Pfam" id="PF07486"/>
    </source>
</evidence>
<name>A0A0A1IU28_9CAUD</name>
<feature type="domain" description="Cell wall hydrolase SleB" evidence="1">
    <location>
        <begin position="71"/>
        <end position="183"/>
    </location>
</feature>
<dbReference type="InterPro" id="IPR042047">
    <property type="entry name" value="SleB_dom1"/>
</dbReference>
<dbReference type="Gene3D" id="1.10.10.2520">
    <property type="entry name" value="Cell wall hydrolase SleB, domain 1"/>
    <property type="match status" value="1"/>
</dbReference>
<protein>
    <recommendedName>
        <fullName evidence="1">Cell wall hydrolase SleB domain-containing protein</fullName>
    </recommendedName>
</protein>
<dbReference type="RefSeq" id="YP_009623440.1">
    <property type="nucleotide sequence ID" value="NC_042113.1"/>
</dbReference>
<dbReference type="Proteomes" id="UP000030231">
    <property type="component" value="Genome"/>
</dbReference>
<evidence type="ECO:0000313" key="2">
    <source>
        <dbReference type="EMBL" id="CEF88963.1"/>
    </source>
</evidence>
<dbReference type="GeneID" id="40100308"/>
<sequence>METLEALVLSILLAFIGMFLDMEYSRLKYGTEPVVEFQASPGQIIESKRTLCEYRKPCRLLAEAVYFEARGEPEIGQIAVAHTVINRMQHDRWPSTVAGVLYFKCQYSYTCDGSMRQGVKELDKWEAAKHVAYNALYGYTVDPTRGADHYLNERKVRRANNGKLPRWARKYKRTIKIGNHTFYKGE</sequence>
<proteinExistence type="predicted"/>
<gene>
    <name evidence="2" type="primary">ORF33</name>
</gene>
<dbReference type="Pfam" id="PF07486">
    <property type="entry name" value="Hydrolase_2"/>
    <property type="match status" value="1"/>
</dbReference>
<reference evidence="2 3" key="1">
    <citation type="journal article" date="2015" name="PLoS ONE">
        <title>Investigation of a Large Collection of Pseudomonas aeruginosa Bacteriophages Collected from a Single Environmental Source in Abidjan, Cote d'Ivoire.</title>
        <authorList>
            <person name="Essoh C."/>
            <person name="Latino L."/>
            <person name="Midoux C."/>
            <person name="Blouin Y."/>
            <person name="Loukou G."/>
            <person name="Nguetta S.P."/>
            <person name="Lathro S."/>
            <person name="Cablanmian A."/>
            <person name="Kouassi A.K."/>
            <person name="Vergnaud G."/>
            <person name="Pourcel C."/>
        </authorList>
    </citation>
    <scope>NUCLEOTIDE SEQUENCE [LARGE SCALE GENOMIC DNA]</scope>
    <source>
        <strain evidence="2">Ab02</strain>
    </source>
</reference>
<dbReference type="EMBL" id="LN610572">
    <property type="protein sequence ID" value="CEF88963.1"/>
    <property type="molecule type" value="Genomic_DNA"/>
</dbReference>
<dbReference type="Gene3D" id="6.20.240.60">
    <property type="match status" value="1"/>
</dbReference>
<dbReference type="InterPro" id="IPR011105">
    <property type="entry name" value="Cell_wall_hydrolase_SleB"/>
</dbReference>
<keyword evidence="3" id="KW-1185">Reference proteome</keyword>
<dbReference type="SMR" id="A0A0A1IU28"/>
<dbReference type="KEGG" id="vg:40100308"/>
<organism evidence="2 3">
    <name type="scientific">Pseudomonas phage vB_PaeM_C2-10_Ab02</name>
    <dbReference type="NCBI Taxonomy" id="1548900"/>
    <lineage>
        <taxon>Viruses</taxon>
        <taxon>Duplodnaviria</taxon>
        <taxon>Heunggongvirae</taxon>
        <taxon>Uroviricota</taxon>
        <taxon>Caudoviricetes</taxon>
        <taxon>Vandenendeviridae</taxon>
        <taxon>Skurskavirinae</taxon>
        <taxon>Pakpunavirus</taxon>
        <taxon>Pakpunavirus CAb02</taxon>
    </lineage>
</organism>
<evidence type="ECO:0000313" key="3">
    <source>
        <dbReference type="Proteomes" id="UP000030231"/>
    </source>
</evidence>